<dbReference type="GO" id="GO:0019344">
    <property type="term" value="P:cysteine biosynthetic process"/>
    <property type="evidence" value="ECO:0007669"/>
    <property type="project" value="TreeGrafter"/>
</dbReference>
<evidence type="ECO:0000313" key="11">
    <source>
        <dbReference type="EMBL" id="RWX51553.1"/>
    </source>
</evidence>
<protein>
    <recommendedName>
        <fullName evidence="13">CysZ protein</fullName>
    </recommendedName>
</protein>
<keyword evidence="2" id="KW-0813">Transport</keyword>
<keyword evidence="7 10" id="KW-1133">Transmembrane helix</keyword>
<evidence type="ECO:0000256" key="6">
    <source>
        <dbReference type="ARBA" id="ARBA00022692"/>
    </source>
</evidence>
<dbReference type="InterPro" id="IPR050480">
    <property type="entry name" value="CysZ-like"/>
</dbReference>
<sequence length="253" mass="27588">MKNTIKAFKVGHEVLWKHGQWKRLRLPIAISVLLVPLSIAGFFALGWGLSDYLQHLLFPEQTWTEWIGFAVWIALSVVAAGPLYIIFRSLVLLVFTPFLDLISEEAECILTGKPTPTGQSIPASLIRLSLILLVTVLASVLVVIAGFALSALPVIGALLSAAVVFFFQMFLSSAAFVDPYLDRRGMAPKQTFALLWSKKGEMFFFGAAGLLLTMIPVIGWFIGPTYSVISGVALGVLLFEENQENGASEQAVS</sequence>
<evidence type="ECO:0000256" key="9">
    <source>
        <dbReference type="ARBA" id="ARBA00023136"/>
    </source>
</evidence>
<evidence type="ECO:0000256" key="4">
    <source>
        <dbReference type="ARBA" id="ARBA00022519"/>
    </source>
</evidence>
<gene>
    <name evidence="11" type="ORF">VU01_11175</name>
</gene>
<feature type="transmembrane region" description="Helical" evidence="10">
    <location>
        <begin position="69"/>
        <end position="95"/>
    </location>
</feature>
<organism evidence="11 12">
    <name type="scientific">Candidatus Electrothrix marina</name>
    <dbReference type="NCBI Taxonomy" id="1859130"/>
    <lineage>
        <taxon>Bacteria</taxon>
        <taxon>Pseudomonadati</taxon>
        <taxon>Thermodesulfobacteriota</taxon>
        <taxon>Desulfobulbia</taxon>
        <taxon>Desulfobulbales</taxon>
        <taxon>Desulfobulbaceae</taxon>
        <taxon>Candidatus Electrothrix</taxon>
    </lineage>
</organism>
<dbReference type="EMBL" id="MTKS01000117">
    <property type="protein sequence ID" value="RWX51553.1"/>
    <property type="molecule type" value="Genomic_DNA"/>
</dbReference>
<keyword evidence="9 10" id="KW-0472">Membrane</keyword>
<evidence type="ECO:0000256" key="1">
    <source>
        <dbReference type="ARBA" id="ARBA00004141"/>
    </source>
</evidence>
<feature type="transmembrane region" description="Helical" evidence="10">
    <location>
        <begin position="155"/>
        <end position="181"/>
    </location>
</feature>
<dbReference type="AlphaFoldDB" id="A0A444JES5"/>
<evidence type="ECO:0000256" key="2">
    <source>
        <dbReference type="ARBA" id="ARBA00022448"/>
    </source>
</evidence>
<name>A0A444JES5_9BACT</name>
<feature type="transmembrane region" description="Helical" evidence="10">
    <location>
        <begin position="26"/>
        <end position="49"/>
    </location>
</feature>
<dbReference type="Proteomes" id="UP000288892">
    <property type="component" value="Unassembled WGS sequence"/>
</dbReference>
<evidence type="ECO:0000256" key="10">
    <source>
        <dbReference type="SAM" id="Phobius"/>
    </source>
</evidence>
<dbReference type="PANTHER" id="PTHR37468:SF1">
    <property type="entry name" value="SULFATE TRANSPORTER CYSZ"/>
    <property type="match status" value="1"/>
</dbReference>
<feature type="transmembrane region" description="Helical" evidence="10">
    <location>
        <begin position="202"/>
        <end position="222"/>
    </location>
</feature>
<keyword evidence="6 10" id="KW-0812">Transmembrane</keyword>
<comment type="subcellular location">
    <subcellularLocation>
        <location evidence="1">Membrane</location>
        <topology evidence="1">Multi-pass membrane protein</topology>
    </subcellularLocation>
</comment>
<accession>A0A444JES5</accession>
<evidence type="ECO:0000256" key="5">
    <source>
        <dbReference type="ARBA" id="ARBA00022605"/>
    </source>
</evidence>
<evidence type="ECO:0008006" key="13">
    <source>
        <dbReference type="Google" id="ProtNLM"/>
    </source>
</evidence>
<keyword evidence="4" id="KW-0997">Cell inner membrane</keyword>
<reference evidence="11 12" key="1">
    <citation type="submission" date="2017-01" db="EMBL/GenBank/DDBJ databases">
        <title>The cable genome- insights into the physiology and evolution of filamentous bacteria capable of sulfide oxidation via long distance electron transfer.</title>
        <authorList>
            <person name="Schreiber L."/>
            <person name="Bjerg J.T."/>
            <person name="Boggild A."/>
            <person name="Van De Vossenberg J."/>
            <person name="Meysman F."/>
            <person name="Nielsen L.P."/>
            <person name="Schramm A."/>
            <person name="Kjeldsen K.U."/>
        </authorList>
    </citation>
    <scope>NUCLEOTIDE SEQUENCE [LARGE SCALE GENOMIC DNA]</scope>
    <source>
        <strain evidence="11">A5</strain>
    </source>
</reference>
<proteinExistence type="predicted"/>
<evidence type="ECO:0000313" key="12">
    <source>
        <dbReference type="Proteomes" id="UP000288892"/>
    </source>
</evidence>
<dbReference type="Pfam" id="PF07264">
    <property type="entry name" value="EI24"/>
    <property type="match status" value="1"/>
</dbReference>
<keyword evidence="3" id="KW-1003">Cell membrane</keyword>
<keyword evidence="8" id="KW-0764">Sulfate transport</keyword>
<keyword evidence="5" id="KW-0028">Amino-acid biosynthesis</keyword>
<dbReference type="GO" id="GO:0005886">
    <property type="term" value="C:plasma membrane"/>
    <property type="evidence" value="ECO:0007669"/>
    <property type="project" value="TreeGrafter"/>
</dbReference>
<dbReference type="InterPro" id="IPR059112">
    <property type="entry name" value="CysZ/EI24"/>
</dbReference>
<keyword evidence="12" id="KW-1185">Reference proteome</keyword>
<dbReference type="GO" id="GO:0009675">
    <property type="term" value="F:high-affinity sulfate:proton symporter activity"/>
    <property type="evidence" value="ECO:0007669"/>
    <property type="project" value="TreeGrafter"/>
</dbReference>
<evidence type="ECO:0000256" key="3">
    <source>
        <dbReference type="ARBA" id="ARBA00022475"/>
    </source>
</evidence>
<evidence type="ECO:0000256" key="7">
    <source>
        <dbReference type="ARBA" id="ARBA00022989"/>
    </source>
</evidence>
<dbReference type="PANTHER" id="PTHR37468">
    <property type="entry name" value="SULFATE TRANSPORTER CYSZ"/>
    <property type="match status" value="1"/>
</dbReference>
<feature type="transmembrane region" description="Helical" evidence="10">
    <location>
        <begin position="128"/>
        <end position="149"/>
    </location>
</feature>
<comment type="caution">
    <text evidence="11">The sequence shown here is derived from an EMBL/GenBank/DDBJ whole genome shotgun (WGS) entry which is preliminary data.</text>
</comment>
<dbReference type="GO" id="GO:0000103">
    <property type="term" value="P:sulfate assimilation"/>
    <property type="evidence" value="ECO:0007669"/>
    <property type="project" value="TreeGrafter"/>
</dbReference>
<evidence type="ECO:0000256" key="8">
    <source>
        <dbReference type="ARBA" id="ARBA00023032"/>
    </source>
</evidence>